<reference evidence="2 3" key="1">
    <citation type="submission" date="2019-07" db="EMBL/GenBank/DDBJ databases">
        <title>Genomics analysis of Aphanomyces spp. identifies a new class of oomycete effector associated with host adaptation.</title>
        <authorList>
            <person name="Gaulin E."/>
        </authorList>
    </citation>
    <scope>NUCLEOTIDE SEQUENCE [LARGE SCALE GENOMIC DNA]</scope>
    <source>
        <strain evidence="2 3">ATCC 201684</strain>
    </source>
</reference>
<evidence type="ECO:0008006" key="4">
    <source>
        <dbReference type="Google" id="ProtNLM"/>
    </source>
</evidence>
<dbReference type="VEuPathDB" id="FungiDB:AeMF1_019870"/>
<feature type="compositionally biased region" description="Polar residues" evidence="1">
    <location>
        <begin position="19"/>
        <end position="35"/>
    </location>
</feature>
<evidence type="ECO:0000313" key="3">
    <source>
        <dbReference type="Proteomes" id="UP000481153"/>
    </source>
</evidence>
<keyword evidence="3" id="KW-1185">Reference proteome</keyword>
<name>A0A6G0XKE1_9STRA</name>
<gene>
    <name evidence="2" type="ORF">Ae201684_003847</name>
</gene>
<evidence type="ECO:0000256" key="1">
    <source>
        <dbReference type="SAM" id="MobiDB-lite"/>
    </source>
</evidence>
<sequence length="111" mass="12726">MDSTPKADKPKVVKRSSSDQEVNLSNESEQNTPQRPTGMKRVKSEKTQEFLLVRQVRATEAMVDSAKATIQVTQEQNDIQVFSMRFDPSDEQAAEFLKLKRENILQRLRST</sequence>
<protein>
    <recommendedName>
        <fullName evidence="4">No apical meristem-associated C-terminal domain-containing protein</fullName>
    </recommendedName>
</protein>
<accession>A0A6G0XKE1</accession>
<proteinExistence type="predicted"/>
<dbReference type="Proteomes" id="UP000481153">
    <property type="component" value="Unassembled WGS sequence"/>
</dbReference>
<feature type="compositionally biased region" description="Basic and acidic residues" evidence="1">
    <location>
        <begin position="1"/>
        <end position="11"/>
    </location>
</feature>
<organism evidence="2 3">
    <name type="scientific">Aphanomyces euteiches</name>
    <dbReference type="NCBI Taxonomy" id="100861"/>
    <lineage>
        <taxon>Eukaryota</taxon>
        <taxon>Sar</taxon>
        <taxon>Stramenopiles</taxon>
        <taxon>Oomycota</taxon>
        <taxon>Saprolegniomycetes</taxon>
        <taxon>Saprolegniales</taxon>
        <taxon>Verrucalvaceae</taxon>
        <taxon>Aphanomyces</taxon>
    </lineage>
</organism>
<evidence type="ECO:0000313" key="2">
    <source>
        <dbReference type="EMBL" id="KAF0740806.1"/>
    </source>
</evidence>
<comment type="caution">
    <text evidence="2">The sequence shown here is derived from an EMBL/GenBank/DDBJ whole genome shotgun (WGS) entry which is preliminary data.</text>
</comment>
<feature type="region of interest" description="Disordered" evidence="1">
    <location>
        <begin position="1"/>
        <end position="46"/>
    </location>
</feature>
<dbReference type="EMBL" id="VJMJ01000043">
    <property type="protein sequence ID" value="KAF0740806.1"/>
    <property type="molecule type" value="Genomic_DNA"/>
</dbReference>
<dbReference type="AlphaFoldDB" id="A0A6G0XKE1"/>